<accession>A0A484MG59</accession>
<dbReference type="PANTHER" id="PTHR31635">
    <property type="entry name" value="REVERSE TRANSCRIPTASE DOMAIN-CONTAINING PROTEIN-RELATED"/>
    <property type="match status" value="1"/>
</dbReference>
<dbReference type="Pfam" id="PF13966">
    <property type="entry name" value="zf-RVT"/>
    <property type="match status" value="1"/>
</dbReference>
<dbReference type="OrthoDB" id="416119at2759"/>
<dbReference type="Gene3D" id="3.60.10.10">
    <property type="entry name" value="Endonuclease/exonuclease/phosphatase"/>
    <property type="match status" value="1"/>
</dbReference>
<dbReference type="SUPFAM" id="SSF56219">
    <property type="entry name" value="DNase I-like"/>
    <property type="match status" value="1"/>
</dbReference>
<sequence length="1020" mass="116783">MSPSDGKIFPSMGRKGIFLRVEVLECGISEPVLLRLVGLEFSGCNGLLSTQLTAFKFKFGMSQAASYLNNQLWIFWKDPTLTLIQTMELEQVVHCQFNSNFWSIWISSIYGRHSRSSRRALWESISKCNPGVQPWILGGDFNCIHSIDEHKGSSEPCHNSIVDFRNCMEANNLLCLSPSGGHFSWSGHRSRGKVWRRLDHIFCNQPVLDQFLNLSLDMLSKGNSDHRPLLLKCSLSPLSGHKPFKFLNMWTSHHSLEAIIKNFWDNNKTYNGMQGLANKLKELKSVLNNWNREVFGNIFQKIKDAEACAKTTQTFYESHPSPNSLVAANKANAELLFLTKRESEFWQQKAGVKWIKEGDASSKFFHNLVKGKRLRLQISSIKTDEGEILEDKTEIATHAINFFSKLYKEDSVSDDSHIFNFIPKIINEEDNKLIYTLPQGEEVRRAIWDLNEHSASSLDGYNGVFFKTFWHIIQQEVVRASQEFFLCLPVPKSYGATQLTLIPKEDNPKSLGDYRPISLSNFLFKIKTKILSNRLRDLLPKLISREQTGFQAGKGVDENILFAQEMIHCLDNSRGSANVAIKVYLSKAFDRLSWKYLEQILLSFGFSHTSCHLLLATLKATHFSILINGVSQGFFKMERGIKQGDPLSPLLFILGSEGLSRMIKAKVAEGVLKAFNTGRTPPPSHLAYADDIIFFLNGHCRNLLKFKGLLNMFLAASGHQINLSKSHFYTGAKVNHAIKSNMERTLGMREGKLPISYLGATIGKGKMKKAHCKKVILHFDSYLNIWFSKNFFWGYWDGKPKYHWKNWRSICYPTIEGRLGIRHLEDIEAAYSTKLWWKLRNNGGIWGDYMRSKYCVQSFSERATDSVTWKRVSRIHNWAYQHVDISEGSEAWEGEEFSTKAAYNAWRDSKPISISCKMISDKTQIPKIKLFLWKAFNNLLPFPNNMSRFNMAIPSRCNFCKQGTQDSNHTLLQCPYSLKIWKFFSTLFQGPPINGNSTIQEKIGHRKLEVDRGDRTLNVR</sequence>
<name>A0A484MG59_9ASTE</name>
<dbReference type="SUPFAM" id="SSF56672">
    <property type="entry name" value="DNA/RNA polymerases"/>
    <property type="match status" value="1"/>
</dbReference>
<evidence type="ECO:0000259" key="1">
    <source>
        <dbReference type="PROSITE" id="PS50878"/>
    </source>
</evidence>
<dbReference type="InterPro" id="IPR000477">
    <property type="entry name" value="RT_dom"/>
</dbReference>
<dbReference type="InterPro" id="IPR043502">
    <property type="entry name" value="DNA/RNA_pol_sf"/>
</dbReference>
<dbReference type="InterPro" id="IPR026960">
    <property type="entry name" value="RVT-Znf"/>
</dbReference>
<proteinExistence type="predicted"/>
<evidence type="ECO:0000313" key="3">
    <source>
        <dbReference type="Proteomes" id="UP000595140"/>
    </source>
</evidence>
<reference evidence="2 3" key="1">
    <citation type="submission" date="2018-04" db="EMBL/GenBank/DDBJ databases">
        <authorList>
            <person name="Vogel A."/>
        </authorList>
    </citation>
    <scope>NUCLEOTIDE SEQUENCE [LARGE SCALE GENOMIC DNA]</scope>
</reference>
<dbReference type="PANTHER" id="PTHR31635:SF196">
    <property type="entry name" value="REVERSE TRANSCRIPTASE DOMAIN-CONTAINING PROTEIN-RELATED"/>
    <property type="match status" value="1"/>
</dbReference>
<dbReference type="Proteomes" id="UP000595140">
    <property type="component" value="Unassembled WGS sequence"/>
</dbReference>
<feature type="domain" description="Reverse transcriptase" evidence="1">
    <location>
        <begin position="483"/>
        <end position="762"/>
    </location>
</feature>
<dbReference type="InterPro" id="IPR036691">
    <property type="entry name" value="Endo/exonu/phosph_ase_sf"/>
</dbReference>
<gene>
    <name evidence="2" type="ORF">CCAM_LOCUS28884</name>
</gene>
<organism evidence="2 3">
    <name type="scientific">Cuscuta campestris</name>
    <dbReference type="NCBI Taxonomy" id="132261"/>
    <lineage>
        <taxon>Eukaryota</taxon>
        <taxon>Viridiplantae</taxon>
        <taxon>Streptophyta</taxon>
        <taxon>Embryophyta</taxon>
        <taxon>Tracheophyta</taxon>
        <taxon>Spermatophyta</taxon>
        <taxon>Magnoliopsida</taxon>
        <taxon>eudicotyledons</taxon>
        <taxon>Gunneridae</taxon>
        <taxon>Pentapetalae</taxon>
        <taxon>asterids</taxon>
        <taxon>lamiids</taxon>
        <taxon>Solanales</taxon>
        <taxon>Convolvulaceae</taxon>
        <taxon>Cuscuteae</taxon>
        <taxon>Cuscuta</taxon>
        <taxon>Cuscuta subgen. Grammica</taxon>
        <taxon>Cuscuta sect. Cleistogrammica</taxon>
    </lineage>
</organism>
<dbReference type="PROSITE" id="PS50878">
    <property type="entry name" value="RT_POL"/>
    <property type="match status" value="1"/>
</dbReference>
<dbReference type="EMBL" id="OOIL02003346">
    <property type="protein sequence ID" value="VFQ87108.1"/>
    <property type="molecule type" value="Genomic_DNA"/>
</dbReference>
<evidence type="ECO:0000313" key="2">
    <source>
        <dbReference type="EMBL" id="VFQ87108.1"/>
    </source>
</evidence>
<dbReference type="Pfam" id="PF00078">
    <property type="entry name" value="RVT_1"/>
    <property type="match status" value="1"/>
</dbReference>
<protein>
    <recommendedName>
        <fullName evidence="1">Reverse transcriptase domain-containing protein</fullName>
    </recommendedName>
</protein>
<keyword evidence="3" id="KW-1185">Reference proteome</keyword>
<dbReference type="AlphaFoldDB" id="A0A484MG59"/>
<dbReference type="CDD" id="cd01650">
    <property type="entry name" value="RT_nLTR_like"/>
    <property type="match status" value="1"/>
</dbReference>